<evidence type="ECO:0000256" key="3">
    <source>
        <dbReference type="ARBA" id="ARBA00022730"/>
    </source>
</evidence>
<dbReference type="SUPFAM" id="SSF46992">
    <property type="entry name" value="Ribosomal protein S20"/>
    <property type="match status" value="1"/>
</dbReference>
<accession>A0A126QGV0</accession>
<dbReference type="PANTHER" id="PTHR33398:SF1">
    <property type="entry name" value="SMALL RIBOSOMAL SUBUNIT PROTEIN BS20C"/>
    <property type="match status" value="1"/>
</dbReference>
<dbReference type="PANTHER" id="PTHR33398">
    <property type="entry name" value="30S RIBOSOMAL PROTEIN S20"/>
    <property type="match status" value="1"/>
</dbReference>
<gene>
    <name evidence="10" type="primary">rpS20</name>
    <name evidence="8" type="synonym">rpsT</name>
</gene>
<evidence type="ECO:0000256" key="5">
    <source>
        <dbReference type="ARBA" id="ARBA00022980"/>
    </source>
</evidence>
<evidence type="ECO:0000256" key="1">
    <source>
        <dbReference type="ARBA" id="ARBA00003134"/>
    </source>
</evidence>
<dbReference type="GO" id="GO:0005829">
    <property type="term" value="C:cytosol"/>
    <property type="evidence" value="ECO:0007669"/>
    <property type="project" value="TreeGrafter"/>
</dbReference>
<dbReference type="GO" id="GO:0003735">
    <property type="term" value="F:structural constituent of ribosome"/>
    <property type="evidence" value="ECO:0007669"/>
    <property type="project" value="InterPro"/>
</dbReference>
<dbReference type="Gene3D" id="1.20.58.110">
    <property type="entry name" value="Ribosomal protein S20"/>
    <property type="match status" value="1"/>
</dbReference>
<proteinExistence type="inferred from homology"/>
<dbReference type="HAMAP" id="MF_00500">
    <property type="entry name" value="Ribosomal_bS20"/>
    <property type="match status" value="1"/>
</dbReference>
<dbReference type="GO" id="GO:0015935">
    <property type="term" value="C:small ribosomal subunit"/>
    <property type="evidence" value="ECO:0007669"/>
    <property type="project" value="TreeGrafter"/>
</dbReference>
<dbReference type="InterPro" id="IPR036510">
    <property type="entry name" value="Ribosomal_bS20_sf"/>
</dbReference>
<evidence type="ECO:0000256" key="4">
    <source>
        <dbReference type="ARBA" id="ARBA00022884"/>
    </source>
</evidence>
<dbReference type="SMR" id="A0A126QGV0"/>
<dbReference type="GO" id="GO:0070181">
    <property type="term" value="F:small ribosomal subunit rRNA binding"/>
    <property type="evidence" value="ECO:0007669"/>
    <property type="project" value="TreeGrafter"/>
</dbReference>
<evidence type="ECO:0000256" key="6">
    <source>
        <dbReference type="ARBA" id="ARBA00023274"/>
    </source>
</evidence>
<evidence type="ECO:0000256" key="7">
    <source>
        <dbReference type="ARBA" id="ARBA00035136"/>
    </source>
</evidence>
<feature type="region of interest" description="Disordered" evidence="9">
    <location>
        <begin position="1"/>
        <end position="28"/>
    </location>
</feature>
<dbReference type="NCBIfam" id="TIGR00029">
    <property type="entry name" value="S20"/>
    <property type="match status" value="1"/>
</dbReference>
<keyword evidence="5 8" id="KW-0689">Ribosomal protein</keyword>
<evidence type="ECO:0000256" key="2">
    <source>
        <dbReference type="ARBA" id="ARBA00007634"/>
    </source>
</evidence>
<keyword evidence="6 8" id="KW-0687">Ribonucleoprotein</keyword>
<dbReference type="EMBL" id="KP660074">
    <property type="protein sequence ID" value="AMK07913.1"/>
    <property type="molecule type" value="Genomic_DNA"/>
</dbReference>
<organism evidence="10">
    <name type="scientific">Pasteurella multocida</name>
    <dbReference type="NCBI Taxonomy" id="747"/>
    <lineage>
        <taxon>Bacteria</taxon>
        <taxon>Pseudomonadati</taxon>
        <taxon>Pseudomonadota</taxon>
        <taxon>Gammaproteobacteria</taxon>
        <taxon>Pasteurellales</taxon>
        <taxon>Pasteurellaceae</taxon>
        <taxon>Pasteurella</taxon>
    </lineage>
</organism>
<name>A0A126QGV0_PASMD</name>
<evidence type="ECO:0000256" key="9">
    <source>
        <dbReference type="SAM" id="MobiDB-lite"/>
    </source>
</evidence>
<keyword evidence="3 8" id="KW-0699">rRNA-binding</keyword>
<protein>
    <recommendedName>
        <fullName evidence="7 8">Small ribosomal subunit protein bS20</fullName>
    </recommendedName>
</protein>
<keyword evidence="4 8" id="KW-0694">RNA-binding</keyword>
<evidence type="ECO:0000313" key="10">
    <source>
        <dbReference type="EMBL" id="AMK07913.1"/>
    </source>
</evidence>
<dbReference type="GO" id="GO:0006412">
    <property type="term" value="P:translation"/>
    <property type="evidence" value="ECO:0007669"/>
    <property type="project" value="UniProtKB-UniRule"/>
</dbReference>
<sequence length="89" mass="9867">MTLANIKSAKKRAIQSEKRRQHNASQRSMMRTYIKKVYAAVAAGDKSVAEKAFVEMQKVVDRMASKGLIHANKAANHKANLSAQIKKLA</sequence>
<dbReference type="AlphaFoldDB" id="A0A126QGV0"/>
<dbReference type="Pfam" id="PF01649">
    <property type="entry name" value="Ribosomal_S20p"/>
    <property type="match status" value="1"/>
</dbReference>
<reference evidence="10" key="1">
    <citation type="submission" date="2015-01" db="EMBL/GenBank/DDBJ databases">
        <title>Draft genome sequence of Pasteurella multocida isolated from alpaca pneumonia.</title>
        <authorList>
            <person name="Maturrano L."/>
            <person name="Hurtado R."/>
            <person name="Allasi N."/>
            <person name="Juscamayta E."/>
            <person name="Fernandez D."/>
            <person name="Maximiliano J."/>
            <person name="Rimac R."/>
            <person name="Rosadio R."/>
        </authorList>
    </citation>
    <scope>NUCLEOTIDE SEQUENCE</scope>
    <source>
        <strain evidence="10">UNMSM</strain>
    </source>
</reference>
<evidence type="ECO:0000256" key="8">
    <source>
        <dbReference type="HAMAP-Rule" id="MF_00500"/>
    </source>
</evidence>
<comment type="similarity">
    <text evidence="2 8">Belongs to the bacterial ribosomal protein bS20 family.</text>
</comment>
<dbReference type="InterPro" id="IPR002583">
    <property type="entry name" value="Ribosomal_bS20"/>
</dbReference>
<dbReference type="FunFam" id="1.20.58.110:FF:000001">
    <property type="entry name" value="30S ribosomal protein S20"/>
    <property type="match status" value="1"/>
</dbReference>
<comment type="function">
    <text evidence="1 8">Binds directly to 16S ribosomal RNA.</text>
</comment>